<dbReference type="HOGENOM" id="CLU_2318009_0_0_6"/>
<evidence type="ECO:0000313" key="2">
    <source>
        <dbReference type="Proteomes" id="UP000005268"/>
    </source>
</evidence>
<dbReference type="AlphaFoldDB" id="I3V4I7"/>
<protein>
    <submittedName>
        <fullName evidence="1">Uncharacterized protein</fullName>
    </submittedName>
</protein>
<proteinExistence type="predicted"/>
<organism evidence="1 2">
    <name type="scientific">Pseudomonas putida ND6</name>
    <dbReference type="NCBI Taxonomy" id="231023"/>
    <lineage>
        <taxon>Bacteria</taxon>
        <taxon>Pseudomonadati</taxon>
        <taxon>Pseudomonadota</taxon>
        <taxon>Gammaproteobacteria</taxon>
        <taxon>Pseudomonadales</taxon>
        <taxon>Pseudomonadaceae</taxon>
        <taxon>Pseudomonas</taxon>
    </lineage>
</organism>
<evidence type="ECO:0000313" key="1">
    <source>
        <dbReference type="EMBL" id="AFK72658.1"/>
    </source>
</evidence>
<sequence>MNWKCYEGLALNYRYVLCIHASDPACYLVIIDAGVSVVAHKKKIYISGYGFITFYESHLESGEGNDDIQNNAKECPAAARTRCCKVPRWFRWEYLVCLE</sequence>
<gene>
    <name evidence="1" type="ORF">YSA_10856</name>
</gene>
<dbReference type="KEGG" id="ppi:YSA_10856"/>
<name>I3V4I7_PSEPU</name>
<reference evidence="1 2" key="1">
    <citation type="journal article" date="2012" name="J. Bacteriol.">
        <title>Complete Genome Sequence of the Naphthalene-Degrading Pseudomonas putida Strain ND6.</title>
        <authorList>
            <person name="Li S."/>
            <person name="Zhao H."/>
            <person name="Li Y."/>
            <person name="Niu S."/>
            <person name="Cai B."/>
        </authorList>
    </citation>
    <scope>NUCLEOTIDE SEQUENCE [LARGE SCALE GENOMIC DNA]</scope>
    <source>
        <strain evidence="1 2">ND6</strain>
    </source>
</reference>
<accession>I3V4I7</accession>
<dbReference type="Proteomes" id="UP000005268">
    <property type="component" value="Chromosome"/>
</dbReference>
<dbReference type="EMBL" id="CP003588">
    <property type="protein sequence ID" value="AFK72658.1"/>
    <property type="molecule type" value="Genomic_DNA"/>
</dbReference>